<evidence type="ECO:0000313" key="4">
    <source>
        <dbReference type="Proteomes" id="UP000604046"/>
    </source>
</evidence>
<feature type="repeat" description="PPR" evidence="2">
    <location>
        <begin position="244"/>
        <end position="274"/>
    </location>
</feature>
<dbReference type="Pfam" id="PF13812">
    <property type="entry name" value="PPR_3"/>
    <property type="match status" value="2"/>
</dbReference>
<keyword evidence="4" id="KW-1185">Reference proteome</keyword>
<feature type="repeat" description="PPR" evidence="2">
    <location>
        <begin position="281"/>
        <end position="315"/>
    </location>
</feature>
<name>A0A812IHM0_9DINO</name>
<accession>A0A812IHM0</accession>
<dbReference type="NCBIfam" id="TIGR00756">
    <property type="entry name" value="PPR"/>
    <property type="match status" value="3"/>
</dbReference>
<dbReference type="Proteomes" id="UP000604046">
    <property type="component" value="Unassembled WGS sequence"/>
</dbReference>
<gene>
    <name evidence="3" type="ORF">SNAT2548_LOCUS4673</name>
</gene>
<dbReference type="Pfam" id="PF01535">
    <property type="entry name" value="PPR"/>
    <property type="match status" value="1"/>
</dbReference>
<sequence>MPARRLCKTCTPERLFPGRAALAEHPHLRSERCAQSTAWANALQTVSAIGQDATRPSVVTWTCCISACGKKLHWTSAVSQLAILPDSVTCNAAISACRTAARPTDVSYNAAEVVCGAAGQWRPSLQMLQELLCLALRLTPVSFNTAMTACSRTLRWQKALSVLGELTPKRLAMTAVSLTAAITACAGAGRWAQAAQLMVQARSRELEPTLLNFNALLSAFAHGSEWQRALDLLGDMVAEKLEVDSISFNTVLDACGSGGMWQLAWRLLGSMQRRVPRVPPTVISFNAAISACSTGGLWPQGLYLLRDMTSRGLLPDAVTSMTSMTSLALDASGTMGWPRVLALLAARRELQLDLIALQAVTAVLSSAEQWQSALILLEASEASGHGEGNGAALAVRCSSWPRALALAACMSARRLQMDPLGTGIVASSMEKGWQWQPALQLLKNTDLQSLQRSSFVLSPVASACEKSACWQEALGLVAARHRYLPVQSTRSTAKARNKTFKASKADPQSPEVYLFNAAISACEKSEVEWAMALQVLSVVPCAHVQPDVVTFSAALSACEKPGEWRHALQLLATAEGRKVATNLISVNAAVSACHKGEAAAPISSD</sequence>
<protein>
    <recommendedName>
        <fullName evidence="5">Pentatricopeptide repeat-containing protein, chloroplastic</fullName>
    </recommendedName>
</protein>
<evidence type="ECO:0000313" key="3">
    <source>
        <dbReference type="EMBL" id="CAE7039351.1"/>
    </source>
</evidence>
<proteinExistence type="predicted"/>
<keyword evidence="1" id="KW-0677">Repeat</keyword>
<dbReference type="OrthoDB" id="185373at2759"/>
<dbReference type="AlphaFoldDB" id="A0A812IHM0"/>
<dbReference type="PANTHER" id="PTHR47447">
    <property type="entry name" value="OS03G0856100 PROTEIN"/>
    <property type="match status" value="1"/>
</dbReference>
<dbReference type="PANTHER" id="PTHR47447:SF17">
    <property type="entry name" value="OS12G0638900 PROTEIN"/>
    <property type="match status" value="1"/>
</dbReference>
<organism evidence="3 4">
    <name type="scientific">Symbiodinium natans</name>
    <dbReference type="NCBI Taxonomy" id="878477"/>
    <lineage>
        <taxon>Eukaryota</taxon>
        <taxon>Sar</taxon>
        <taxon>Alveolata</taxon>
        <taxon>Dinophyceae</taxon>
        <taxon>Suessiales</taxon>
        <taxon>Symbiodiniaceae</taxon>
        <taxon>Symbiodinium</taxon>
    </lineage>
</organism>
<evidence type="ECO:0008006" key="5">
    <source>
        <dbReference type="Google" id="ProtNLM"/>
    </source>
</evidence>
<comment type="caution">
    <text evidence="3">The sequence shown here is derived from an EMBL/GenBank/DDBJ whole genome shotgun (WGS) entry which is preliminary data.</text>
</comment>
<reference evidence="3" key="1">
    <citation type="submission" date="2021-02" db="EMBL/GenBank/DDBJ databases">
        <authorList>
            <person name="Dougan E. K."/>
            <person name="Rhodes N."/>
            <person name="Thang M."/>
            <person name="Chan C."/>
        </authorList>
    </citation>
    <scope>NUCLEOTIDE SEQUENCE</scope>
</reference>
<dbReference type="PROSITE" id="PS51375">
    <property type="entry name" value="PPR"/>
    <property type="match status" value="2"/>
</dbReference>
<evidence type="ECO:0000256" key="2">
    <source>
        <dbReference type="PROSITE-ProRule" id="PRU00708"/>
    </source>
</evidence>
<dbReference type="Gene3D" id="1.25.40.10">
    <property type="entry name" value="Tetratricopeptide repeat domain"/>
    <property type="match status" value="3"/>
</dbReference>
<dbReference type="InterPro" id="IPR011990">
    <property type="entry name" value="TPR-like_helical_dom_sf"/>
</dbReference>
<evidence type="ECO:0000256" key="1">
    <source>
        <dbReference type="ARBA" id="ARBA00022737"/>
    </source>
</evidence>
<dbReference type="InterPro" id="IPR002885">
    <property type="entry name" value="PPR_rpt"/>
</dbReference>
<dbReference type="EMBL" id="CAJNDS010000291">
    <property type="protein sequence ID" value="CAE7039351.1"/>
    <property type="molecule type" value="Genomic_DNA"/>
</dbReference>